<dbReference type="InterPro" id="IPR010295">
    <property type="entry name" value="DUF898"/>
</dbReference>
<organism evidence="2 3">
    <name type="scientific">Veillonella rodentium</name>
    <dbReference type="NCBI Taxonomy" id="248315"/>
    <lineage>
        <taxon>Bacteria</taxon>
        <taxon>Bacillati</taxon>
        <taxon>Bacillota</taxon>
        <taxon>Negativicutes</taxon>
        <taxon>Veillonellales</taxon>
        <taxon>Veillonellaceae</taxon>
        <taxon>Veillonella</taxon>
    </lineage>
</organism>
<dbReference type="EMBL" id="LT906470">
    <property type="protein sequence ID" value="SNV68970.1"/>
    <property type="molecule type" value="Genomic_DNA"/>
</dbReference>
<dbReference type="RefSeq" id="WP_095066176.1">
    <property type="nucleotide sequence ID" value="NZ_LT906470.1"/>
</dbReference>
<dbReference type="Proteomes" id="UP000214973">
    <property type="component" value="Chromosome 1"/>
</dbReference>
<gene>
    <name evidence="2" type="ORF">SAMEA44547418_01243</name>
</gene>
<feature type="transmembrane region" description="Helical" evidence="1">
    <location>
        <begin position="12"/>
        <end position="35"/>
    </location>
</feature>
<protein>
    <submittedName>
        <fullName evidence="2">Predicted membrane protein</fullName>
    </submittedName>
</protein>
<name>A0A239ZDM6_9FIRM</name>
<dbReference type="AlphaFoldDB" id="A0A239ZDM6"/>
<proteinExistence type="predicted"/>
<dbReference type="KEGG" id="vrm:44547418_01243"/>
<sequence>MTGQMESRFEGSVLGYIGYTLAAFLITVCTFGIAFPWAEVMFRSWICRNTIINGKRLYFDGTGTQLFGSYIKWWFFTFITFGIYSLWLFNKMTHWRVKHTHFVE</sequence>
<keyword evidence="1" id="KW-0812">Transmembrane</keyword>
<keyword evidence="1" id="KW-1133">Transmembrane helix</keyword>
<dbReference type="Pfam" id="PF05987">
    <property type="entry name" value="DUF898"/>
    <property type="match status" value="1"/>
</dbReference>
<evidence type="ECO:0000256" key="1">
    <source>
        <dbReference type="SAM" id="Phobius"/>
    </source>
</evidence>
<evidence type="ECO:0000313" key="3">
    <source>
        <dbReference type="Proteomes" id="UP000214973"/>
    </source>
</evidence>
<accession>A0A239ZDM6</accession>
<reference evidence="2 3" key="1">
    <citation type="submission" date="2017-06" db="EMBL/GenBank/DDBJ databases">
        <authorList>
            <consortium name="Pathogen Informatics"/>
        </authorList>
    </citation>
    <scope>NUCLEOTIDE SEQUENCE [LARGE SCALE GENOMIC DNA]</scope>
    <source>
        <strain evidence="2 3">NCTC12018</strain>
    </source>
</reference>
<keyword evidence="3" id="KW-1185">Reference proteome</keyword>
<evidence type="ECO:0000313" key="2">
    <source>
        <dbReference type="EMBL" id="SNV68970.1"/>
    </source>
</evidence>
<feature type="transmembrane region" description="Helical" evidence="1">
    <location>
        <begin position="71"/>
        <end position="89"/>
    </location>
</feature>
<keyword evidence="1" id="KW-0472">Membrane</keyword>